<dbReference type="Gene3D" id="1.20.120.20">
    <property type="entry name" value="Apolipoprotein"/>
    <property type="match status" value="1"/>
</dbReference>
<dbReference type="EMBL" id="MK075155">
    <property type="protein sequence ID" value="AYV99558.1"/>
    <property type="molecule type" value="mRNA"/>
</dbReference>
<dbReference type="AlphaFoldDB" id="A0A3G5BIF0"/>
<keyword evidence="1" id="KW-0175">Coiled coil</keyword>
<name>A0A3G5BIF0_DOLGE</name>
<proteinExistence type="evidence at transcript level"/>
<evidence type="ECO:0000256" key="1">
    <source>
        <dbReference type="SAM" id="Coils"/>
    </source>
</evidence>
<organism evidence="3">
    <name type="scientific">Dolopus genitalis</name>
    <name type="common">Giant Australian assassin fly</name>
    <name type="synonym">Asilus genitalis</name>
    <dbReference type="NCBI Taxonomy" id="2488630"/>
    <lineage>
        <taxon>Eukaryota</taxon>
        <taxon>Metazoa</taxon>
        <taxon>Ecdysozoa</taxon>
        <taxon>Arthropoda</taxon>
        <taxon>Hexapoda</taxon>
        <taxon>Insecta</taxon>
        <taxon>Pterygota</taxon>
        <taxon>Neoptera</taxon>
        <taxon>Endopterygota</taxon>
        <taxon>Diptera</taxon>
        <taxon>Brachycera</taxon>
        <taxon>Muscomorpha</taxon>
        <taxon>Asiloidea</taxon>
        <taxon>Asilidae</taxon>
        <taxon>Asilinae</taxon>
        <taxon>Dolopus</taxon>
    </lineage>
</organism>
<evidence type="ECO:0000313" key="3">
    <source>
        <dbReference type="EMBL" id="AYV99558.1"/>
    </source>
</evidence>
<sequence>MKFAIFVLLGLCAIVAHASYELPEYDDDFEIEPQNKITDEIRAKIEELIKRASAEFGKISDKVSEIMSRVREHARKIIMKAKDAVDKAKDDIEGKLDELKKKGGAFAECAKKLRPEYRQVEQETMTGLKKCAGDAMISNEEHRQEVGKAVAAVRVNLREIRDQVADCLGWNPIKTGKCIFEKTSELKKLVDGVVSASRDALRLTNKRAREIVTKVKACNSGVLNMASQRVKELNEKLSDCYKNAGMFY</sequence>
<feature type="coiled-coil region" evidence="1">
    <location>
        <begin position="71"/>
        <end position="102"/>
    </location>
</feature>
<reference evidence="3" key="1">
    <citation type="journal article" date="2018" name="Toxins">
        <title>Buzz kill: function and proteomic composition of venom from the giant assassin fly Dolopus genitalis (Diptera: Asilidae).</title>
        <authorList>
            <person name="Walker A.A."/>
            <person name="Dobson J."/>
            <person name="Jin J."/>
            <person name="Robinson S.D."/>
            <person name="Herzig V."/>
            <person name="Vetter I."/>
            <person name="King G.F."/>
            <person name="Fry B.G."/>
        </authorList>
    </citation>
    <scope>NUCLEOTIDE SEQUENCE</scope>
    <source>
        <strain evidence="3">U-Asilidin2-Dg37</strain>
        <tissue evidence="3">Venom/thoracic glands</tissue>
    </source>
</reference>
<accession>A0A3G5BIF0</accession>
<protein>
    <submittedName>
        <fullName evidence="3">Venom polypeptide</fullName>
    </submittedName>
</protein>
<evidence type="ECO:0000256" key="2">
    <source>
        <dbReference type="SAM" id="SignalP"/>
    </source>
</evidence>
<keyword evidence="2" id="KW-0732">Signal</keyword>
<feature type="chain" id="PRO_5017967235" evidence="2">
    <location>
        <begin position="19"/>
        <end position="248"/>
    </location>
</feature>
<feature type="signal peptide" evidence="2">
    <location>
        <begin position="1"/>
        <end position="18"/>
    </location>
</feature>